<evidence type="ECO:0000313" key="3">
    <source>
        <dbReference type="Proteomes" id="UP000271087"/>
    </source>
</evidence>
<reference evidence="4" key="1">
    <citation type="submission" date="2016-06" db="UniProtKB">
        <authorList>
            <consortium name="WormBaseParasite"/>
        </authorList>
    </citation>
    <scope>IDENTIFICATION</scope>
</reference>
<gene>
    <name evidence="2" type="ORF">NOO_LOCUS13590</name>
</gene>
<dbReference type="Proteomes" id="UP000271087">
    <property type="component" value="Unassembled WGS sequence"/>
</dbReference>
<dbReference type="AlphaFoldDB" id="A0A182EZI1"/>
<name>A0A182EZI1_ONCOC</name>
<dbReference type="STRING" id="42157.A0A182EZI1"/>
<feature type="region of interest" description="Disordered" evidence="1">
    <location>
        <begin position="1"/>
        <end position="26"/>
    </location>
</feature>
<sequence>MLATDLEQLEENMEQNEKEQAEEKEEVKLGRLQYKLDYDFQQNQ</sequence>
<dbReference type="EMBL" id="UYRW01016579">
    <property type="protein sequence ID" value="VDN03369.1"/>
    <property type="molecule type" value="Genomic_DNA"/>
</dbReference>
<dbReference type="WBParaSite" id="nOo.2.0.1.t13590-RA">
    <property type="protein sequence ID" value="nOo.2.0.1.t13590-RA"/>
    <property type="gene ID" value="nOo.2.0.1.g13590"/>
</dbReference>
<protein>
    <submittedName>
        <fullName evidence="2 4">Uncharacterized protein</fullName>
    </submittedName>
</protein>
<accession>A0A182EZI1</accession>
<keyword evidence="3" id="KW-1185">Reference proteome</keyword>
<organism evidence="4">
    <name type="scientific">Onchocerca ochengi</name>
    <name type="common">Filarial nematode worm</name>
    <dbReference type="NCBI Taxonomy" id="42157"/>
    <lineage>
        <taxon>Eukaryota</taxon>
        <taxon>Metazoa</taxon>
        <taxon>Ecdysozoa</taxon>
        <taxon>Nematoda</taxon>
        <taxon>Chromadorea</taxon>
        <taxon>Rhabditida</taxon>
        <taxon>Spirurina</taxon>
        <taxon>Spiruromorpha</taxon>
        <taxon>Filarioidea</taxon>
        <taxon>Onchocercidae</taxon>
        <taxon>Onchocerca</taxon>
    </lineage>
</organism>
<evidence type="ECO:0000256" key="1">
    <source>
        <dbReference type="SAM" id="MobiDB-lite"/>
    </source>
</evidence>
<feature type="compositionally biased region" description="Basic and acidic residues" evidence="1">
    <location>
        <begin position="15"/>
        <end position="26"/>
    </location>
</feature>
<proteinExistence type="predicted"/>
<reference evidence="2 3" key="2">
    <citation type="submission" date="2018-08" db="EMBL/GenBank/DDBJ databases">
        <authorList>
            <person name="Laetsch R D."/>
            <person name="Stevens L."/>
            <person name="Kumar S."/>
            <person name="Blaxter L. M."/>
        </authorList>
    </citation>
    <scope>NUCLEOTIDE SEQUENCE [LARGE SCALE GENOMIC DNA]</scope>
</reference>
<evidence type="ECO:0000313" key="2">
    <source>
        <dbReference type="EMBL" id="VDN03369.1"/>
    </source>
</evidence>
<evidence type="ECO:0000313" key="4">
    <source>
        <dbReference type="WBParaSite" id="nOo.2.0.1.t13590-RA"/>
    </source>
</evidence>